<dbReference type="Proteomes" id="UP001152320">
    <property type="component" value="Chromosome 6"/>
</dbReference>
<gene>
    <name evidence="2" type="ORF">HOLleu_14465</name>
</gene>
<dbReference type="EMBL" id="JAIZAY010000006">
    <property type="protein sequence ID" value="KAJ8040233.1"/>
    <property type="molecule type" value="Genomic_DNA"/>
</dbReference>
<reference evidence="2" key="1">
    <citation type="submission" date="2021-10" db="EMBL/GenBank/DDBJ databases">
        <title>Tropical sea cucumber genome reveals ecological adaptation and Cuvierian tubules defense mechanism.</title>
        <authorList>
            <person name="Chen T."/>
        </authorList>
    </citation>
    <scope>NUCLEOTIDE SEQUENCE</scope>
    <source>
        <strain evidence="2">Nanhai2018</strain>
        <tissue evidence="2">Muscle</tissue>
    </source>
</reference>
<dbReference type="AlphaFoldDB" id="A0A9Q1C6I7"/>
<feature type="compositionally biased region" description="Basic and acidic residues" evidence="1">
    <location>
        <begin position="90"/>
        <end position="112"/>
    </location>
</feature>
<sequence>MLRCANAKPKRELQYLCLEALSKASLERPTVCQTAANLAVLQRNHGATKSCNKILISLTLQRGYHTTLANNRKDKRRLESADKDFDEAEKEEKRSKEEKSIEEEKKVEKEGVSYESGACGE</sequence>
<accession>A0A9Q1C6I7</accession>
<evidence type="ECO:0000256" key="1">
    <source>
        <dbReference type="SAM" id="MobiDB-lite"/>
    </source>
</evidence>
<keyword evidence="3" id="KW-1185">Reference proteome</keyword>
<protein>
    <submittedName>
        <fullName evidence="2">Uncharacterized protein</fullName>
    </submittedName>
</protein>
<feature type="region of interest" description="Disordered" evidence="1">
    <location>
        <begin position="69"/>
        <end position="121"/>
    </location>
</feature>
<organism evidence="2 3">
    <name type="scientific">Holothuria leucospilota</name>
    <name type="common">Black long sea cucumber</name>
    <name type="synonym">Mertensiothuria leucospilota</name>
    <dbReference type="NCBI Taxonomy" id="206669"/>
    <lineage>
        <taxon>Eukaryota</taxon>
        <taxon>Metazoa</taxon>
        <taxon>Echinodermata</taxon>
        <taxon>Eleutherozoa</taxon>
        <taxon>Echinozoa</taxon>
        <taxon>Holothuroidea</taxon>
        <taxon>Aspidochirotacea</taxon>
        <taxon>Aspidochirotida</taxon>
        <taxon>Holothuriidae</taxon>
        <taxon>Holothuria</taxon>
    </lineage>
</organism>
<evidence type="ECO:0000313" key="3">
    <source>
        <dbReference type="Proteomes" id="UP001152320"/>
    </source>
</evidence>
<proteinExistence type="predicted"/>
<comment type="caution">
    <text evidence="2">The sequence shown here is derived from an EMBL/GenBank/DDBJ whole genome shotgun (WGS) entry which is preliminary data.</text>
</comment>
<evidence type="ECO:0000313" key="2">
    <source>
        <dbReference type="EMBL" id="KAJ8040233.1"/>
    </source>
</evidence>
<name>A0A9Q1C6I7_HOLLE</name>